<dbReference type="InterPro" id="IPR013538">
    <property type="entry name" value="ASHA1/2-like_C"/>
</dbReference>
<protein>
    <submittedName>
        <fullName evidence="5">Activator of Hsp90 ATPase</fullName>
    </submittedName>
</protein>
<evidence type="ECO:0000256" key="2">
    <source>
        <dbReference type="SAM" id="MobiDB-lite"/>
    </source>
</evidence>
<dbReference type="GO" id="GO:0006457">
    <property type="term" value="P:protein folding"/>
    <property type="evidence" value="ECO:0007669"/>
    <property type="project" value="TreeGrafter"/>
</dbReference>
<evidence type="ECO:0000313" key="5">
    <source>
        <dbReference type="EMBL" id="KAF8447757.1"/>
    </source>
</evidence>
<dbReference type="GO" id="GO:0001671">
    <property type="term" value="F:ATPase activator activity"/>
    <property type="evidence" value="ECO:0007669"/>
    <property type="project" value="InterPro"/>
</dbReference>
<keyword evidence="6" id="KW-1185">Reference proteome</keyword>
<dbReference type="Proteomes" id="UP001194468">
    <property type="component" value="Unassembled WGS sequence"/>
</dbReference>
<dbReference type="InterPro" id="IPR015310">
    <property type="entry name" value="AHSA1-like_N"/>
</dbReference>
<dbReference type="Gene3D" id="3.30.530.20">
    <property type="match status" value="1"/>
</dbReference>
<organism evidence="5 6">
    <name type="scientific">Boletus edulis BED1</name>
    <dbReference type="NCBI Taxonomy" id="1328754"/>
    <lineage>
        <taxon>Eukaryota</taxon>
        <taxon>Fungi</taxon>
        <taxon>Dikarya</taxon>
        <taxon>Basidiomycota</taxon>
        <taxon>Agaricomycotina</taxon>
        <taxon>Agaricomycetes</taxon>
        <taxon>Agaricomycetidae</taxon>
        <taxon>Boletales</taxon>
        <taxon>Boletineae</taxon>
        <taxon>Boletaceae</taxon>
        <taxon>Boletoideae</taxon>
        <taxon>Boletus</taxon>
    </lineage>
</organism>
<feature type="region of interest" description="Disordered" evidence="2">
    <location>
        <begin position="152"/>
        <end position="180"/>
    </location>
</feature>
<dbReference type="InterPro" id="IPR023393">
    <property type="entry name" value="START-like_dom_sf"/>
</dbReference>
<comment type="similarity">
    <text evidence="1">Belongs to the AHA1 family.</text>
</comment>
<dbReference type="PANTHER" id="PTHR13009:SF22">
    <property type="entry name" value="LD43819P"/>
    <property type="match status" value="1"/>
</dbReference>
<proteinExistence type="inferred from homology"/>
<name>A0AAD4C460_BOLED</name>
<dbReference type="GO" id="GO:0005829">
    <property type="term" value="C:cytosol"/>
    <property type="evidence" value="ECO:0007669"/>
    <property type="project" value="TreeGrafter"/>
</dbReference>
<dbReference type="Pfam" id="PF09229">
    <property type="entry name" value="Aha1_N"/>
    <property type="match status" value="1"/>
</dbReference>
<keyword evidence="3" id="KW-0812">Transmembrane</keyword>
<reference evidence="5" key="2">
    <citation type="journal article" date="2020" name="Nat. Commun.">
        <title>Large-scale genome sequencing of mycorrhizal fungi provides insights into the early evolution of symbiotic traits.</title>
        <authorList>
            <person name="Miyauchi S."/>
            <person name="Kiss E."/>
            <person name="Kuo A."/>
            <person name="Drula E."/>
            <person name="Kohler A."/>
            <person name="Sanchez-Garcia M."/>
            <person name="Morin E."/>
            <person name="Andreopoulos B."/>
            <person name="Barry K.W."/>
            <person name="Bonito G."/>
            <person name="Buee M."/>
            <person name="Carver A."/>
            <person name="Chen C."/>
            <person name="Cichocki N."/>
            <person name="Clum A."/>
            <person name="Culley D."/>
            <person name="Crous P.W."/>
            <person name="Fauchery L."/>
            <person name="Girlanda M."/>
            <person name="Hayes R.D."/>
            <person name="Keri Z."/>
            <person name="LaButti K."/>
            <person name="Lipzen A."/>
            <person name="Lombard V."/>
            <person name="Magnuson J."/>
            <person name="Maillard F."/>
            <person name="Murat C."/>
            <person name="Nolan M."/>
            <person name="Ohm R.A."/>
            <person name="Pangilinan J."/>
            <person name="Pereira M.F."/>
            <person name="Perotto S."/>
            <person name="Peter M."/>
            <person name="Pfister S."/>
            <person name="Riley R."/>
            <person name="Sitrit Y."/>
            <person name="Stielow J.B."/>
            <person name="Szollosi G."/>
            <person name="Zifcakova L."/>
            <person name="Stursova M."/>
            <person name="Spatafora J.W."/>
            <person name="Tedersoo L."/>
            <person name="Vaario L.M."/>
            <person name="Yamada A."/>
            <person name="Yan M."/>
            <person name="Wang P."/>
            <person name="Xu J."/>
            <person name="Bruns T."/>
            <person name="Baldrian P."/>
            <person name="Vilgalys R."/>
            <person name="Dunand C."/>
            <person name="Henrissat B."/>
            <person name="Grigoriev I.V."/>
            <person name="Hibbett D."/>
            <person name="Nagy L.G."/>
            <person name="Martin F.M."/>
        </authorList>
    </citation>
    <scope>NUCLEOTIDE SEQUENCE</scope>
    <source>
        <strain evidence="5">BED1</strain>
    </source>
</reference>
<feature type="compositionally biased region" description="Low complexity" evidence="2">
    <location>
        <begin position="160"/>
        <end position="180"/>
    </location>
</feature>
<dbReference type="Gene3D" id="3.15.10.20">
    <property type="entry name" value="Activator of Hsp90 ATPase Aha1, N-terminal domain"/>
    <property type="match status" value="1"/>
</dbReference>
<dbReference type="GO" id="GO:0051087">
    <property type="term" value="F:protein-folding chaperone binding"/>
    <property type="evidence" value="ECO:0007669"/>
    <property type="project" value="InterPro"/>
</dbReference>
<reference evidence="5" key="1">
    <citation type="submission" date="2019-10" db="EMBL/GenBank/DDBJ databases">
        <authorList>
            <consortium name="DOE Joint Genome Institute"/>
            <person name="Kuo A."/>
            <person name="Miyauchi S."/>
            <person name="Kiss E."/>
            <person name="Drula E."/>
            <person name="Kohler A."/>
            <person name="Sanchez-Garcia M."/>
            <person name="Andreopoulos B."/>
            <person name="Barry K.W."/>
            <person name="Bonito G."/>
            <person name="Buee M."/>
            <person name="Carver A."/>
            <person name="Chen C."/>
            <person name="Cichocki N."/>
            <person name="Clum A."/>
            <person name="Culley D."/>
            <person name="Crous P.W."/>
            <person name="Fauchery L."/>
            <person name="Girlanda M."/>
            <person name="Hayes R."/>
            <person name="Keri Z."/>
            <person name="LaButti K."/>
            <person name="Lipzen A."/>
            <person name="Lombard V."/>
            <person name="Magnuson J."/>
            <person name="Maillard F."/>
            <person name="Morin E."/>
            <person name="Murat C."/>
            <person name="Nolan M."/>
            <person name="Ohm R."/>
            <person name="Pangilinan J."/>
            <person name="Pereira M."/>
            <person name="Perotto S."/>
            <person name="Peter M."/>
            <person name="Riley R."/>
            <person name="Sitrit Y."/>
            <person name="Stielow B."/>
            <person name="Szollosi G."/>
            <person name="Zifcakova L."/>
            <person name="Stursova M."/>
            <person name="Spatafora J.W."/>
            <person name="Tedersoo L."/>
            <person name="Vaario L.-M."/>
            <person name="Yamada A."/>
            <person name="Yan M."/>
            <person name="Wang P."/>
            <person name="Xu J."/>
            <person name="Bruns T."/>
            <person name="Baldrian P."/>
            <person name="Vilgalys R."/>
            <person name="Henrissat B."/>
            <person name="Grigoriev I.V."/>
            <person name="Hibbett D."/>
            <person name="Nagy L.G."/>
            <person name="Martin F.M."/>
        </authorList>
    </citation>
    <scope>NUCLEOTIDE SEQUENCE</scope>
    <source>
        <strain evidence="5">BED1</strain>
    </source>
</reference>
<dbReference type="Pfam" id="PF08327">
    <property type="entry name" value="AHSA1"/>
    <property type="match status" value="1"/>
</dbReference>
<comment type="caution">
    <text evidence="5">The sequence shown here is derived from an EMBL/GenBank/DDBJ whole genome shotgun (WGS) entry which is preliminary data.</text>
</comment>
<evidence type="ECO:0000313" key="6">
    <source>
        <dbReference type="Proteomes" id="UP001194468"/>
    </source>
</evidence>
<evidence type="ECO:0000259" key="4">
    <source>
        <dbReference type="SMART" id="SM01000"/>
    </source>
</evidence>
<dbReference type="SUPFAM" id="SSF55961">
    <property type="entry name" value="Bet v1-like"/>
    <property type="match status" value="1"/>
</dbReference>
<dbReference type="SMART" id="SM01000">
    <property type="entry name" value="Aha1_N"/>
    <property type="match status" value="1"/>
</dbReference>
<dbReference type="PANTHER" id="PTHR13009">
    <property type="entry name" value="HEAT SHOCK PROTEIN 90 HSP90 CO-CHAPERONE AHA-1"/>
    <property type="match status" value="1"/>
</dbReference>
<feature type="domain" description="Activator of Hsp90 ATPase AHSA1-like N-terminal" evidence="4">
    <location>
        <begin position="14"/>
        <end position="149"/>
    </location>
</feature>
<sequence>MSMPSITANWHWKNKNVTQWAKAWFQEELTKISIQGDGGENIKVTSTSWEDGDVELGQRKSKLITIYDCKITVEWAGTASDGTEITSKVTIPEVSHEITLDRLSGYTAKSESANSAVTALYALAKQRLSVALEAKFAEFPVAIIEKHGKDLTVSGEPSRAGTPASTSAPVAASGSAAPSVPVPVATKSALNTSKIVKEATFMAAADDLFGLLTDPQRIPSWTRAPAESAAKADTPYSLFGGGVKGRYLSLVPGKEIVQTWALTSPTWPSEHEATLTTTFEQSSDSTKVTFTLAGVPKGMEDELERNIDGYYIRGLKSIGYVQLIVSPAYTQHRRVSRKSRSHVPENKGDVADNKAATAVAIAVVVLAAAFCLPYFTYSPISLRSFAK</sequence>
<dbReference type="AlphaFoldDB" id="A0AAD4C460"/>
<dbReference type="SUPFAM" id="SSF103111">
    <property type="entry name" value="Activator of Hsp90 ATPase, Aha1"/>
    <property type="match status" value="1"/>
</dbReference>
<evidence type="ECO:0000256" key="3">
    <source>
        <dbReference type="SAM" id="Phobius"/>
    </source>
</evidence>
<gene>
    <name evidence="5" type="ORF">L210DRAFT_850001</name>
</gene>
<evidence type="ECO:0000256" key="1">
    <source>
        <dbReference type="ARBA" id="ARBA00006817"/>
    </source>
</evidence>
<keyword evidence="3" id="KW-0472">Membrane</keyword>
<dbReference type="CDD" id="cd08892">
    <property type="entry name" value="SRPBCC_Aha1"/>
    <property type="match status" value="1"/>
</dbReference>
<accession>A0AAD4C460</accession>
<dbReference type="InterPro" id="IPR036338">
    <property type="entry name" value="Aha1"/>
</dbReference>
<feature type="transmembrane region" description="Helical" evidence="3">
    <location>
        <begin position="355"/>
        <end position="377"/>
    </location>
</feature>
<dbReference type="EMBL" id="WHUW01000004">
    <property type="protein sequence ID" value="KAF8447757.1"/>
    <property type="molecule type" value="Genomic_DNA"/>
</dbReference>
<keyword evidence="3" id="KW-1133">Transmembrane helix</keyword>